<proteinExistence type="predicted"/>
<name>A0AAV5FSG3_ELECO</name>
<comment type="caution">
    <text evidence="2">The sequence shown here is derived from an EMBL/GenBank/DDBJ whole genome shotgun (WGS) entry which is preliminary data.</text>
</comment>
<reference evidence="2" key="2">
    <citation type="submission" date="2021-12" db="EMBL/GenBank/DDBJ databases">
        <title>Resequencing data analysis of finger millet.</title>
        <authorList>
            <person name="Hatakeyama M."/>
            <person name="Aluri S."/>
            <person name="Balachadran M.T."/>
            <person name="Sivarajan S.R."/>
            <person name="Poveda L."/>
            <person name="Shimizu-Inatsugi R."/>
            <person name="Schlapbach R."/>
            <person name="Sreeman S.M."/>
            <person name="Shimizu K.K."/>
        </authorList>
    </citation>
    <scope>NUCLEOTIDE SEQUENCE</scope>
</reference>
<dbReference type="EMBL" id="BQKI01000095">
    <property type="protein sequence ID" value="GJN37702.1"/>
    <property type="molecule type" value="Genomic_DNA"/>
</dbReference>
<evidence type="ECO:0000256" key="1">
    <source>
        <dbReference type="SAM" id="MobiDB-lite"/>
    </source>
</evidence>
<reference evidence="2" key="1">
    <citation type="journal article" date="2018" name="DNA Res.">
        <title>Multiple hybrid de novo genome assembly of finger millet, an orphan allotetraploid crop.</title>
        <authorList>
            <person name="Hatakeyama M."/>
            <person name="Aluri S."/>
            <person name="Balachadran M.T."/>
            <person name="Sivarajan S.R."/>
            <person name="Patrignani A."/>
            <person name="Gruter S."/>
            <person name="Poveda L."/>
            <person name="Shimizu-Inatsugi R."/>
            <person name="Baeten J."/>
            <person name="Francoijs K.J."/>
            <person name="Nataraja K.N."/>
            <person name="Reddy Y.A.N."/>
            <person name="Phadnis S."/>
            <person name="Ravikumar R.L."/>
            <person name="Schlapbach R."/>
            <person name="Sreeman S.M."/>
            <person name="Shimizu K.K."/>
        </authorList>
    </citation>
    <scope>NUCLEOTIDE SEQUENCE</scope>
</reference>
<dbReference type="AlphaFoldDB" id="A0AAV5FSG3"/>
<protein>
    <submittedName>
        <fullName evidence="2">Uncharacterized protein</fullName>
    </submittedName>
</protein>
<feature type="compositionally biased region" description="Polar residues" evidence="1">
    <location>
        <begin position="26"/>
        <end position="43"/>
    </location>
</feature>
<evidence type="ECO:0000313" key="2">
    <source>
        <dbReference type="EMBL" id="GJN37702.1"/>
    </source>
</evidence>
<feature type="region of interest" description="Disordered" evidence="1">
    <location>
        <begin position="24"/>
        <end position="54"/>
    </location>
</feature>
<gene>
    <name evidence="2" type="primary">gb26683</name>
    <name evidence="2" type="ORF">PR202_gb26683</name>
</gene>
<evidence type="ECO:0000313" key="3">
    <source>
        <dbReference type="Proteomes" id="UP001054889"/>
    </source>
</evidence>
<organism evidence="2 3">
    <name type="scientific">Eleusine coracana subsp. coracana</name>
    <dbReference type="NCBI Taxonomy" id="191504"/>
    <lineage>
        <taxon>Eukaryota</taxon>
        <taxon>Viridiplantae</taxon>
        <taxon>Streptophyta</taxon>
        <taxon>Embryophyta</taxon>
        <taxon>Tracheophyta</taxon>
        <taxon>Spermatophyta</taxon>
        <taxon>Magnoliopsida</taxon>
        <taxon>Liliopsida</taxon>
        <taxon>Poales</taxon>
        <taxon>Poaceae</taxon>
        <taxon>PACMAD clade</taxon>
        <taxon>Chloridoideae</taxon>
        <taxon>Cynodonteae</taxon>
        <taxon>Eleusininae</taxon>
        <taxon>Eleusine</taxon>
    </lineage>
</organism>
<sequence>MAGIGELATRWRGRRCCSARRCTATPPRTSTKPGSCSTPGSTATRRRSCPARRTPGTCARGPSLITAWILWCLFWTGG</sequence>
<keyword evidence="3" id="KW-1185">Reference proteome</keyword>
<dbReference type="Proteomes" id="UP001054889">
    <property type="component" value="Unassembled WGS sequence"/>
</dbReference>
<accession>A0AAV5FSG3</accession>